<dbReference type="OrthoDB" id="62701at2759"/>
<name>A0A183ITI6_9BILA</name>
<dbReference type="WBParaSite" id="SBAD_0000719801-mRNA-1">
    <property type="protein sequence ID" value="SBAD_0000719801-mRNA-1"/>
    <property type="gene ID" value="SBAD_0000719801"/>
</dbReference>
<accession>A0A183ITI6</accession>
<dbReference type="GO" id="GO:0031175">
    <property type="term" value="P:neuron projection development"/>
    <property type="evidence" value="ECO:0007669"/>
    <property type="project" value="TreeGrafter"/>
</dbReference>
<protein>
    <submittedName>
        <fullName evidence="6">SAM domain-containing protein</fullName>
    </submittedName>
</protein>
<dbReference type="FunFam" id="1.10.150.50:FF:000008">
    <property type="entry name" value="Neurabin-1 isoform 1-like protein"/>
    <property type="match status" value="1"/>
</dbReference>
<evidence type="ECO:0000256" key="1">
    <source>
        <dbReference type="ARBA" id="ARBA00022553"/>
    </source>
</evidence>
<dbReference type="SUPFAM" id="SSF47769">
    <property type="entry name" value="SAM/Pointed domain"/>
    <property type="match status" value="1"/>
</dbReference>
<dbReference type="PROSITE" id="PS50105">
    <property type="entry name" value="SAM_DOMAIN"/>
    <property type="match status" value="1"/>
</dbReference>
<dbReference type="SMART" id="SM00454">
    <property type="entry name" value="SAM"/>
    <property type="match status" value="1"/>
</dbReference>
<keyword evidence="1" id="KW-0597">Phosphoprotein</keyword>
<dbReference type="GO" id="GO:0030425">
    <property type="term" value="C:dendrite"/>
    <property type="evidence" value="ECO:0007669"/>
    <property type="project" value="TreeGrafter"/>
</dbReference>
<dbReference type="GO" id="GO:0014069">
    <property type="term" value="C:postsynaptic density"/>
    <property type="evidence" value="ECO:0007669"/>
    <property type="project" value="TreeGrafter"/>
</dbReference>
<dbReference type="InterPro" id="IPR043446">
    <property type="entry name" value="Neurabin-like"/>
</dbReference>
<dbReference type="Gene3D" id="1.10.150.50">
    <property type="entry name" value="Transcription Factor, Ets-1"/>
    <property type="match status" value="1"/>
</dbReference>
<dbReference type="InterPro" id="IPR001660">
    <property type="entry name" value="SAM"/>
</dbReference>
<keyword evidence="5" id="KW-1185">Reference proteome</keyword>
<dbReference type="PANTHER" id="PTHR16154">
    <property type="entry name" value="NEURABIN"/>
    <property type="match status" value="1"/>
</dbReference>
<reference evidence="6" key="1">
    <citation type="submission" date="2016-06" db="UniProtKB">
        <authorList>
            <consortium name="WormBaseParasite"/>
        </authorList>
    </citation>
    <scope>IDENTIFICATION</scope>
</reference>
<dbReference type="GO" id="GO:0005737">
    <property type="term" value="C:cytoplasm"/>
    <property type="evidence" value="ECO:0007669"/>
    <property type="project" value="TreeGrafter"/>
</dbReference>
<evidence type="ECO:0000313" key="6">
    <source>
        <dbReference type="WBParaSite" id="SBAD_0000719801-mRNA-1"/>
    </source>
</evidence>
<keyword evidence="2" id="KW-0175">Coiled coil</keyword>
<reference evidence="4 5" key="2">
    <citation type="submission" date="2018-11" db="EMBL/GenBank/DDBJ databases">
        <authorList>
            <consortium name="Pathogen Informatics"/>
        </authorList>
    </citation>
    <scope>NUCLEOTIDE SEQUENCE [LARGE SCALE GENOMIC DNA]</scope>
</reference>
<proteinExistence type="predicted"/>
<dbReference type="Pfam" id="PF00536">
    <property type="entry name" value="SAM_1"/>
    <property type="match status" value="1"/>
</dbReference>
<dbReference type="GO" id="GO:0051015">
    <property type="term" value="F:actin filament binding"/>
    <property type="evidence" value="ECO:0007669"/>
    <property type="project" value="TreeGrafter"/>
</dbReference>
<gene>
    <name evidence="4" type="ORF">SBAD_LOCUS6933</name>
</gene>
<dbReference type="GO" id="GO:0019722">
    <property type="term" value="P:calcium-mediated signaling"/>
    <property type="evidence" value="ECO:0007669"/>
    <property type="project" value="TreeGrafter"/>
</dbReference>
<sequence length="114" mass="13034">FVLDPYVGEFITVSSPTKDINVTRWDCDDVCQFLKSVGLEKYTPEFIINRINGTKFLQLDGAKLKTVGVQNHADRALIKRRIKDLRTHVEKDRKLLEKKSKKLVKAGDVMSARS</sequence>
<dbReference type="PANTHER" id="PTHR16154:SF6">
    <property type="entry name" value="SPINOPHILIN, ISOFORM J"/>
    <property type="match status" value="1"/>
</dbReference>
<dbReference type="InterPro" id="IPR013761">
    <property type="entry name" value="SAM/pointed_sf"/>
</dbReference>
<evidence type="ECO:0000259" key="3">
    <source>
        <dbReference type="PROSITE" id="PS50105"/>
    </source>
</evidence>
<dbReference type="EMBL" id="UZAM01010175">
    <property type="protein sequence ID" value="VDP11194.1"/>
    <property type="molecule type" value="Genomic_DNA"/>
</dbReference>
<evidence type="ECO:0000256" key="2">
    <source>
        <dbReference type="ARBA" id="ARBA00023054"/>
    </source>
</evidence>
<evidence type="ECO:0000313" key="4">
    <source>
        <dbReference type="EMBL" id="VDP11194.1"/>
    </source>
</evidence>
<dbReference type="GO" id="GO:0015629">
    <property type="term" value="C:actin cytoskeleton"/>
    <property type="evidence" value="ECO:0007669"/>
    <property type="project" value="TreeGrafter"/>
</dbReference>
<organism evidence="6">
    <name type="scientific">Soboliphyme baturini</name>
    <dbReference type="NCBI Taxonomy" id="241478"/>
    <lineage>
        <taxon>Eukaryota</taxon>
        <taxon>Metazoa</taxon>
        <taxon>Ecdysozoa</taxon>
        <taxon>Nematoda</taxon>
        <taxon>Enoplea</taxon>
        <taxon>Dorylaimia</taxon>
        <taxon>Dioctophymatida</taxon>
        <taxon>Dioctophymatoidea</taxon>
        <taxon>Soboliphymatidae</taxon>
        <taxon>Soboliphyme</taxon>
    </lineage>
</organism>
<evidence type="ECO:0000313" key="5">
    <source>
        <dbReference type="Proteomes" id="UP000270296"/>
    </source>
</evidence>
<feature type="domain" description="SAM" evidence="3">
    <location>
        <begin position="25"/>
        <end position="88"/>
    </location>
</feature>
<dbReference type="Proteomes" id="UP000270296">
    <property type="component" value="Unassembled WGS sequence"/>
</dbReference>
<dbReference type="CDD" id="cd09512">
    <property type="entry name" value="SAM_Neurabin-like"/>
    <property type="match status" value="1"/>
</dbReference>
<dbReference type="AlphaFoldDB" id="A0A183ITI6"/>
<dbReference type="GO" id="GO:0007015">
    <property type="term" value="P:actin filament organization"/>
    <property type="evidence" value="ECO:0007669"/>
    <property type="project" value="TreeGrafter"/>
</dbReference>